<dbReference type="GO" id="GO:0007224">
    <property type="term" value="P:smoothened signaling pathway"/>
    <property type="evidence" value="ECO:0007669"/>
    <property type="project" value="InterPro"/>
</dbReference>
<feature type="coiled-coil region" evidence="1">
    <location>
        <begin position="312"/>
        <end position="339"/>
    </location>
</feature>
<dbReference type="STRING" id="37003.ENSKMAP00000024761"/>
<sequence length="1105" mass="121767">MAPLSSNQSQLLESAIRIVTGHASRTSDPRTAENTWSSSGDAAVTMETRSAHLTPQLTRDPRCLQDVLLTEGTPLRSLANQSQEAVRRANEMLREMKSLKAEIKMLLTQPEDSGYFPGPAPEPLQSHQNQVNQPSSDRNQNHQHHPQRDDHLQFQPSQSQHPESHQNQSQHKPSHQNQSNHPESQQNQSKHPESHQNQSKHPESQQNQSKHLDSHQNTLQHKQSHHIRSQPLQSLQNRYHLLESHQNQLQHAQSHLNQAEDQNLQSNQTASNQQNIFPASHIPFHEIPSPEHQSHQVQSGLVQRRPVHLSMLEEAGQVLRQARRRKKVLEDNLEALLKAKNGEILHCQLEALAANRDLDEEVRIKKTVDSWINTLTREIQARDPPSPPPHAAAPQVRPAGGGKPGSTLRPTGSKAAVRSRGQRAEHQAEAEPSRLTGKLTDSRQQQEDDRETYLTRLYGKLPHEGLRRTLKRSPYPRFSSPASPLSRKPRPRLVESIKGVTMKSCKTQTSLAPSLTRSHPSSHDPADSFPVAMAIPLGRPRMDSSRRERPQEVTSVLPVPFSQTVENMDEDAPEDQQQPEAEETPSNIVDILEADSQRDKEETVLPGAACQFVSDVLQQELSDVGEEAVVLDGGPSPAPVLYQGPVFPPGAVSSLSDHEPVPVLGGSQQQQVLENRLVEWVEQQLMSRMISQIYQPPLSDPAYNQHPDQSELEERSEASDIVEAAGGAGLQLFVDSNLSVDSELIRRLVNEVLTETVAQILGQRNASNAGLEPGLEAPEPGPGPNEEVLLQQNLVPVVLTPVPTPLPSVTQNSRESTPVTTPPPSEPSTSLSPQPPDPEPIRAPEPVTTPASTPEPQITEGTPPLAHQATPPLTWGDAELPLEEERPEEHLDPDKQQLIMSVAEEEPPVCSPLPPPPPKSDGPEPGPPSSSSEDLSSSSPSSSTVTAETEAALKHISEGELLISVSQLPPPTEDEAVCSFSSSLQELQEMDFDPPAYEEVRGRNLLLTLLTKMDQGVTYRGERRQPEGSWGREEEEVSVGEVREYEATGPVRRLSQAAAGQEEEEKQGGRMKMDVFLPPIRPQEQQEAEPPGAAAETDSSTSDVF</sequence>
<dbReference type="PANTHER" id="PTHR15721:SF2">
    <property type="entry name" value="PROTEIN TALPID3"/>
    <property type="match status" value="1"/>
</dbReference>
<name>A0A3Q3B6V3_KRYMA</name>
<feature type="region of interest" description="Disordered" evidence="2">
    <location>
        <begin position="805"/>
        <end position="953"/>
    </location>
</feature>
<feature type="compositionally biased region" description="Pro residues" evidence="2">
    <location>
        <begin position="833"/>
        <end position="843"/>
    </location>
</feature>
<feature type="compositionally biased region" description="Basic and acidic residues" evidence="2">
    <location>
        <begin position="883"/>
        <end position="895"/>
    </location>
</feature>
<keyword evidence="1" id="KW-0175">Coiled coil</keyword>
<dbReference type="PANTHER" id="PTHR15721">
    <property type="entry name" value="KIAA0586 PROTEIN"/>
    <property type="match status" value="1"/>
</dbReference>
<dbReference type="GO" id="GO:0036064">
    <property type="term" value="C:ciliary basal body"/>
    <property type="evidence" value="ECO:0007669"/>
    <property type="project" value="TreeGrafter"/>
</dbReference>
<organism evidence="3 4">
    <name type="scientific">Kryptolebias marmoratus</name>
    <name type="common">Mangrove killifish</name>
    <name type="synonym">Rivulus marmoratus</name>
    <dbReference type="NCBI Taxonomy" id="37003"/>
    <lineage>
        <taxon>Eukaryota</taxon>
        <taxon>Metazoa</taxon>
        <taxon>Chordata</taxon>
        <taxon>Craniata</taxon>
        <taxon>Vertebrata</taxon>
        <taxon>Euteleostomi</taxon>
        <taxon>Actinopterygii</taxon>
        <taxon>Neopterygii</taxon>
        <taxon>Teleostei</taxon>
        <taxon>Neoteleostei</taxon>
        <taxon>Acanthomorphata</taxon>
        <taxon>Ovalentaria</taxon>
        <taxon>Atherinomorphae</taxon>
        <taxon>Cyprinodontiformes</taxon>
        <taxon>Rivulidae</taxon>
        <taxon>Kryptolebias</taxon>
    </lineage>
</organism>
<feature type="region of interest" description="Disordered" evidence="2">
    <location>
        <begin position="110"/>
        <end position="229"/>
    </location>
</feature>
<evidence type="ECO:0000313" key="3">
    <source>
        <dbReference type="Ensembl" id="ENSKMAP00000024761.1"/>
    </source>
</evidence>
<feature type="compositionally biased region" description="Polar residues" evidence="2">
    <location>
        <begin position="849"/>
        <end position="860"/>
    </location>
</feature>
<feature type="compositionally biased region" description="Pro residues" evidence="2">
    <location>
        <begin position="909"/>
        <end position="928"/>
    </location>
</feature>
<feature type="compositionally biased region" description="Low complexity" evidence="2">
    <location>
        <begin position="770"/>
        <end position="787"/>
    </location>
</feature>
<feature type="region of interest" description="Disordered" evidence="2">
    <location>
        <begin position="768"/>
        <end position="787"/>
    </location>
</feature>
<proteinExistence type="predicted"/>
<feature type="compositionally biased region" description="Low complexity" evidence="2">
    <location>
        <begin position="929"/>
        <end position="943"/>
    </location>
</feature>
<feature type="compositionally biased region" description="Basic and acidic residues" evidence="2">
    <location>
        <begin position="708"/>
        <end position="718"/>
    </location>
</feature>
<feature type="region of interest" description="Disordered" evidence="2">
    <location>
        <begin position="21"/>
        <end position="43"/>
    </location>
</feature>
<feature type="compositionally biased region" description="Low complexity" evidence="2">
    <location>
        <begin position="805"/>
        <end position="819"/>
    </location>
</feature>
<dbReference type="Pfam" id="PF15324">
    <property type="entry name" value="TALPID3"/>
    <property type="match status" value="3"/>
</dbReference>
<accession>A0A3Q3B6V3</accession>
<feature type="region of interest" description="Disordered" evidence="2">
    <location>
        <begin position="697"/>
        <end position="719"/>
    </location>
</feature>
<feature type="region of interest" description="Disordered" evidence="2">
    <location>
        <begin position="504"/>
        <end position="529"/>
    </location>
</feature>
<feature type="compositionally biased region" description="Polar residues" evidence="2">
    <location>
        <begin position="125"/>
        <end position="138"/>
    </location>
</feature>
<feature type="coiled-coil region" evidence="1">
    <location>
        <begin position="75"/>
        <end position="109"/>
    </location>
</feature>
<dbReference type="GO" id="GO:0005814">
    <property type="term" value="C:centriole"/>
    <property type="evidence" value="ECO:0007669"/>
    <property type="project" value="TreeGrafter"/>
</dbReference>
<keyword evidence="4" id="KW-1185">Reference proteome</keyword>
<feature type="compositionally biased region" description="Basic and acidic residues" evidence="2">
    <location>
        <begin position="422"/>
        <end position="432"/>
    </location>
</feature>
<dbReference type="OMA" id="TANRDYT"/>
<feature type="compositionally biased region" description="Polar residues" evidence="2">
    <location>
        <begin position="175"/>
        <end position="221"/>
    </location>
</feature>
<dbReference type="AlphaFoldDB" id="A0A3Q3B6V3"/>
<feature type="region of interest" description="Disordered" evidence="2">
    <location>
        <begin position="378"/>
        <end position="491"/>
    </location>
</feature>
<feature type="region of interest" description="Disordered" evidence="2">
    <location>
        <begin position="245"/>
        <end position="270"/>
    </location>
</feature>
<dbReference type="Ensembl" id="ENSKMAT00000025071.1">
    <property type="protein sequence ID" value="ENSKMAP00000024761.1"/>
    <property type="gene ID" value="ENSKMAG00000018354.1"/>
</dbReference>
<reference evidence="3" key="2">
    <citation type="submission" date="2025-09" db="UniProtKB">
        <authorList>
            <consortium name="Ensembl"/>
        </authorList>
    </citation>
    <scope>IDENTIFICATION</scope>
</reference>
<feature type="compositionally biased region" description="Low complexity" evidence="2">
    <location>
        <begin position="1082"/>
        <end position="1096"/>
    </location>
</feature>
<reference evidence="3" key="1">
    <citation type="submission" date="2025-08" db="UniProtKB">
        <authorList>
            <consortium name="Ensembl"/>
        </authorList>
    </citation>
    <scope>IDENTIFICATION</scope>
</reference>
<dbReference type="GeneTree" id="ENSGT00390000012397"/>
<feature type="compositionally biased region" description="Basic and acidic residues" evidence="2">
    <location>
        <begin position="1020"/>
        <end position="1032"/>
    </location>
</feature>
<dbReference type="InterPro" id="IPR029246">
    <property type="entry name" value="TALPID3"/>
</dbReference>
<protein>
    <submittedName>
        <fullName evidence="3">KIAA0586 ortholog</fullName>
    </submittedName>
</protein>
<feature type="region of interest" description="Disordered" evidence="2">
    <location>
        <begin position="1018"/>
        <end position="1105"/>
    </location>
</feature>
<evidence type="ECO:0000313" key="4">
    <source>
        <dbReference type="Proteomes" id="UP000264800"/>
    </source>
</evidence>
<dbReference type="Proteomes" id="UP000264800">
    <property type="component" value="Unplaced"/>
</dbReference>
<feature type="compositionally biased region" description="Polar residues" evidence="2">
    <location>
        <begin position="504"/>
        <end position="519"/>
    </location>
</feature>
<evidence type="ECO:0000256" key="1">
    <source>
        <dbReference type="SAM" id="Coils"/>
    </source>
</evidence>
<evidence type="ECO:0000256" key="2">
    <source>
        <dbReference type="SAM" id="MobiDB-lite"/>
    </source>
</evidence>
<feature type="compositionally biased region" description="Basic and acidic residues" evidence="2">
    <location>
        <begin position="440"/>
        <end position="453"/>
    </location>
</feature>
<feature type="compositionally biased region" description="Low complexity" evidence="2">
    <location>
        <begin position="153"/>
        <end position="171"/>
    </location>
</feature>